<evidence type="ECO:0000313" key="3">
    <source>
        <dbReference type="Proteomes" id="UP001206692"/>
    </source>
</evidence>
<reference evidence="2 3" key="1">
    <citation type="submission" date="2022-06" db="EMBL/GenBank/DDBJ databases">
        <title>Isolation of gut microbiota from human fecal samples.</title>
        <authorList>
            <person name="Pamer E.G."/>
            <person name="Barat B."/>
            <person name="Waligurski E."/>
            <person name="Medina S."/>
            <person name="Paddock L."/>
            <person name="Mostad J."/>
        </authorList>
    </citation>
    <scope>NUCLEOTIDE SEQUENCE [LARGE SCALE GENOMIC DNA]</scope>
    <source>
        <strain evidence="2 3">DFI.1.1</strain>
    </source>
</reference>
<dbReference type="InterPro" id="IPR002925">
    <property type="entry name" value="Dienelactn_hydro"/>
</dbReference>
<dbReference type="SUPFAM" id="SSF53474">
    <property type="entry name" value="alpha/beta-Hydrolases"/>
    <property type="match status" value="1"/>
</dbReference>
<organism evidence="2 3">
    <name type="scientific">Megasphaera massiliensis</name>
    <dbReference type="NCBI Taxonomy" id="1232428"/>
    <lineage>
        <taxon>Bacteria</taxon>
        <taxon>Bacillati</taxon>
        <taxon>Bacillota</taxon>
        <taxon>Negativicutes</taxon>
        <taxon>Veillonellales</taxon>
        <taxon>Veillonellaceae</taxon>
        <taxon>Megasphaera</taxon>
    </lineage>
</organism>
<dbReference type="PANTHER" id="PTHR47751:SF1">
    <property type="entry name" value="SUPERFAMILY HYDROLASE, PUTATIVE (AFU_ORTHOLOGUE AFUA_2G16580)-RELATED"/>
    <property type="match status" value="1"/>
</dbReference>
<dbReference type="Pfam" id="PF01738">
    <property type="entry name" value="DLH"/>
    <property type="match status" value="1"/>
</dbReference>
<dbReference type="EMBL" id="JANGEW010000004">
    <property type="protein sequence ID" value="MCQ5342041.1"/>
    <property type="molecule type" value="Genomic_DNA"/>
</dbReference>
<feature type="domain" description="Dienelactone hydrolase" evidence="1">
    <location>
        <begin position="43"/>
        <end position="147"/>
    </location>
</feature>
<dbReference type="PANTHER" id="PTHR47751">
    <property type="entry name" value="SUPERFAMILY HYDROLASE, PUTATIVE (AFU_ORTHOLOGUE AFUA_2G16580)-RELATED"/>
    <property type="match status" value="1"/>
</dbReference>
<name>A0ABT1SQ98_9FIRM</name>
<dbReference type="GO" id="GO:0016787">
    <property type="term" value="F:hydrolase activity"/>
    <property type="evidence" value="ECO:0007669"/>
    <property type="project" value="UniProtKB-KW"/>
</dbReference>
<sequence>MYYYDEVLDNSHVNVSHTTFLHDSIPIAANVYLDPNKEKPAAGYTAIVIGHPTGGVKEQTAGVYAVKLAELGFLTLTFDAAYQGESGGSPRYLEDPAARVEDFRCALDYLLSRSDVNPDTIGVLGICASGGYAIHAAQTDIRFKAIATVSMADLGDLFQNGLQRTQTEDMKAAFRQQIAEQRTKEARGETVVYSPFVPRTAENAASMPKDYREGYEYYRNSPAAHPNAPSQFVLSRASRILDFTALSHVDALSPRPLLLIAGTEAQTRYFSEEAFEKAGPEKELYWVADATHIEMYYKTEYVDAAVNKLDEFYTAKLGK</sequence>
<proteinExistence type="predicted"/>
<dbReference type="InterPro" id="IPR029058">
    <property type="entry name" value="AB_hydrolase_fold"/>
</dbReference>
<dbReference type="Gene3D" id="1.10.10.800">
    <property type="match status" value="1"/>
</dbReference>
<accession>A0ABT1SQ98</accession>
<evidence type="ECO:0000259" key="1">
    <source>
        <dbReference type="Pfam" id="PF01738"/>
    </source>
</evidence>
<dbReference type="Gene3D" id="3.40.50.1820">
    <property type="entry name" value="alpha/beta hydrolase"/>
    <property type="match status" value="1"/>
</dbReference>
<dbReference type="RefSeq" id="WP_062411159.1">
    <property type="nucleotide sequence ID" value="NZ_JAJCIO010000009.1"/>
</dbReference>
<evidence type="ECO:0000313" key="2">
    <source>
        <dbReference type="EMBL" id="MCQ5342041.1"/>
    </source>
</evidence>
<protein>
    <submittedName>
        <fullName evidence="2">Alpha/beta hydrolase</fullName>
    </submittedName>
</protein>
<keyword evidence="3" id="KW-1185">Reference proteome</keyword>
<comment type="caution">
    <text evidence="2">The sequence shown here is derived from an EMBL/GenBank/DDBJ whole genome shotgun (WGS) entry which is preliminary data.</text>
</comment>
<keyword evidence="2" id="KW-0378">Hydrolase</keyword>
<gene>
    <name evidence="2" type="ORF">NE675_03170</name>
</gene>
<dbReference type="Proteomes" id="UP001206692">
    <property type="component" value="Unassembled WGS sequence"/>
</dbReference>
<dbReference type="InterPro" id="IPR051411">
    <property type="entry name" value="Polyketide_trans_af380"/>
</dbReference>